<sequence>MFIVSPASSQQPECLRDIEVVEESGGRETLWSESVSYDDDCANEFPVVYGVALKGQHLTDRKEVSGKPLQRGVIYNVSATTGATGYGGGRFLIDADGRVKNLPWPSDDIQEDTSQQ</sequence>
<evidence type="ECO:0000313" key="2">
    <source>
        <dbReference type="Proteomes" id="UP001185984"/>
    </source>
</evidence>
<accession>A0ABU3ZS48</accession>
<keyword evidence="2" id="KW-1185">Reference proteome</keyword>
<gene>
    <name evidence="1" type="ORF">O0R41_01855</name>
</gene>
<protein>
    <submittedName>
        <fullName evidence="1">Uncharacterized protein</fullName>
    </submittedName>
</protein>
<name>A0ABU3ZS48_9SPHN</name>
<proteinExistence type="predicted"/>
<organism evidence="1 2">
    <name type="scientific">Sphingobium naphthae</name>
    <dbReference type="NCBI Taxonomy" id="1886786"/>
    <lineage>
        <taxon>Bacteria</taxon>
        <taxon>Pseudomonadati</taxon>
        <taxon>Pseudomonadota</taxon>
        <taxon>Alphaproteobacteria</taxon>
        <taxon>Sphingomonadales</taxon>
        <taxon>Sphingomonadaceae</taxon>
        <taxon>Sphingobium</taxon>
    </lineage>
</organism>
<dbReference type="EMBL" id="JAPTHD010000001">
    <property type="protein sequence ID" value="MDV5822348.1"/>
    <property type="molecule type" value="Genomic_DNA"/>
</dbReference>
<evidence type="ECO:0000313" key="1">
    <source>
        <dbReference type="EMBL" id="MDV5822348.1"/>
    </source>
</evidence>
<comment type="caution">
    <text evidence="1">The sequence shown here is derived from an EMBL/GenBank/DDBJ whole genome shotgun (WGS) entry which is preliminary data.</text>
</comment>
<reference evidence="2" key="1">
    <citation type="journal article" date="2022" name="J Environ Chem Eng">
        <title>Biodegradation of petroleum oil using a constructed nonpathogenic and heavy metal-tolerant bacterial consortium isolated from marine sponges.</title>
        <authorList>
            <person name="Dechsakulwatana C."/>
            <person name="Rungsihiranrut A."/>
            <person name="Muangchinda C."/>
            <person name="Ningthoujam R."/>
            <person name="Klankeo P."/>
            <person name="Pinyakong O."/>
        </authorList>
    </citation>
    <scope>NUCLEOTIDE SEQUENCE [LARGE SCALE GENOMIC DNA]</scope>
    <source>
        <strain evidence="2">MO2-4</strain>
    </source>
</reference>
<dbReference type="RefSeq" id="WP_317515554.1">
    <property type="nucleotide sequence ID" value="NZ_JAPTHD010000001.1"/>
</dbReference>
<dbReference type="Proteomes" id="UP001185984">
    <property type="component" value="Unassembled WGS sequence"/>
</dbReference>